<organism evidence="1 2">
    <name type="scientific">Bariatricus massiliensis</name>
    <dbReference type="NCBI Taxonomy" id="1745713"/>
    <lineage>
        <taxon>Bacteria</taxon>
        <taxon>Bacillati</taxon>
        <taxon>Bacillota</taxon>
        <taxon>Clostridia</taxon>
        <taxon>Lachnospirales</taxon>
        <taxon>Lachnospiraceae</taxon>
        <taxon>Bariatricus</taxon>
    </lineage>
</organism>
<dbReference type="RefSeq" id="WP_066731367.1">
    <property type="nucleotide sequence ID" value="NZ_JAJCIQ010000010.1"/>
</dbReference>
<sequence length="468" mass="54845">MKKIRILIITIFCFLLVAPMVLFNWEENSISTIDNRALMNNPFGNNYIPEDGEERDITEEIEQYLQDRIGLRDQMIYAYTVLNDALLHNMVHPSYEYGKDGYVFMKSDRNRKFGDFELAYVDMLEKINTYCSERSIPFIFVLNPSKISILRNELKDGINYNNEWLETFFDELDKRGIKYVDNSEILQQKINEGEMVFNKKYNAGHWNDLGAFFGVNNILKGMQESYPQLHINSKEEFLINEVLNTSLPVSEFPIHEYEPVFELKDEVENRSDLYRDELSMHPDFPTFGYFVNENRKSEENPKTLVFQGSYMNGMGYKFMMNSLNEYIYVHAYQNAINFDYYYNIFKPDFVILENAEATLSGSFFFQEGMEKMELPPSLKAFEAYVVEEDELKKDSINIEEEKQLANITVKNLGDDVEYAYLIIGDEEFSMAKADNTYRVTVEKTKINKGEINVITICNGIKKIYKLIA</sequence>
<gene>
    <name evidence="1" type="ORF">LIZ65_13740</name>
</gene>
<comment type="caution">
    <text evidence="1">The sequence shown here is derived from an EMBL/GenBank/DDBJ whole genome shotgun (WGS) entry which is preliminary data.</text>
</comment>
<evidence type="ECO:0008006" key="3">
    <source>
        <dbReference type="Google" id="ProtNLM"/>
    </source>
</evidence>
<evidence type="ECO:0000313" key="1">
    <source>
        <dbReference type="EMBL" id="MCB7388345.1"/>
    </source>
</evidence>
<evidence type="ECO:0000313" key="2">
    <source>
        <dbReference type="Proteomes" id="UP001299546"/>
    </source>
</evidence>
<reference evidence="1 2" key="1">
    <citation type="submission" date="2021-10" db="EMBL/GenBank/DDBJ databases">
        <title>Collection of gut derived symbiotic bacterial strains cultured from healthy donors.</title>
        <authorList>
            <person name="Lin H."/>
            <person name="Littmann E."/>
            <person name="Kohout C."/>
            <person name="Pamer E.G."/>
        </authorList>
    </citation>
    <scope>NUCLEOTIDE SEQUENCE [LARGE SCALE GENOMIC DNA]</scope>
    <source>
        <strain evidence="1 2">DFI.1.165</strain>
    </source>
</reference>
<name>A0ABS8DIY0_9FIRM</name>
<proteinExistence type="predicted"/>
<dbReference type="Proteomes" id="UP001299546">
    <property type="component" value="Unassembled WGS sequence"/>
</dbReference>
<keyword evidence="2" id="KW-1185">Reference proteome</keyword>
<dbReference type="EMBL" id="JAJCIS010000010">
    <property type="protein sequence ID" value="MCB7388345.1"/>
    <property type="molecule type" value="Genomic_DNA"/>
</dbReference>
<protein>
    <recommendedName>
        <fullName evidence="3">AlgX/AlgJ SGNH hydrolase-like domain-containing protein</fullName>
    </recommendedName>
</protein>
<accession>A0ABS8DIY0</accession>